<evidence type="ECO:0000256" key="4">
    <source>
        <dbReference type="ARBA" id="ARBA00022989"/>
    </source>
</evidence>
<dbReference type="PROSITE" id="PS50850">
    <property type="entry name" value="MFS"/>
    <property type="match status" value="1"/>
</dbReference>
<organism evidence="9 10">
    <name type="scientific">Monoraphidium neglectum</name>
    <dbReference type="NCBI Taxonomy" id="145388"/>
    <lineage>
        <taxon>Eukaryota</taxon>
        <taxon>Viridiplantae</taxon>
        <taxon>Chlorophyta</taxon>
        <taxon>core chlorophytes</taxon>
        <taxon>Chlorophyceae</taxon>
        <taxon>CS clade</taxon>
        <taxon>Sphaeropleales</taxon>
        <taxon>Selenastraceae</taxon>
        <taxon>Monoraphidium</taxon>
    </lineage>
</organism>
<dbReference type="InterPro" id="IPR036259">
    <property type="entry name" value="MFS_trans_sf"/>
</dbReference>
<dbReference type="GeneID" id="25730989"/>
<dbReference type="GO" id="GO:0016020">
    <property type="term" value="C:membrane"/>
    <property type="evidence" value="ECO:0007669"/>
    <property type="project" value="UniProtKB-SubCell"/>
</dbReference>
<dbReference type="RefSeq" id="XP_013893462.1">
    <property type="nucleotide sequence ID" value="XM_014038008.1"/>
</dbReference>
<evidence type="ECO:0000256" key="3">
    <source>
        <dbReference type="ARBA" id="ARBA00022692"/>
    </source>
</evidence>
<sequence length="353" mass="36566">MAHQRSSSLTSGRHNGPRPHPLCLEPSDLTPPSRSGSARSLLALGCHSSSGGGGGARAAPDADSDGDGGGEKAGPPAALEAAYRKAHARLVPLFMVIVGFNYIDRTSVAFAGIQMTKDLGFGPAVFGTGSGLFFLSYCAMQIPANLMCVRLGVTRWFTLIMLAWGAAAAAFTAVRTAPQFYALRLVLGAAEAGTFPGAWHALSLWLPPDRVAYPFALLGAAVAISQALAAPLSALLLSLDGAWGLRGWQWVFLGEALPSMALACALPWLLPDGPHQRGGRGLGFLTPEELDLLRADHALRTAPAPALLPPASGGLKPAAAPPAPPAGALRTLLRVLGIWQLWGLALCNILKGA</sequence>
<dbReference type="AlphaFoldDB" id="A0A0D2J3A3"/>
<feature type="compositionally biased region" description="Polar residues" evidence="6">
    <location>
        <begin position="1"/>
        <end position="13"/>
    </location>
</feature>
<feature type="region of interest" description="Disordered" evidence="6">
    <location>
        <begin position="1"/>
        <end position="75"/>
    </location>
</feature>
<feature type="transmembrane region" description="Helical" evidence="7">
    <location>
        <begin position="211"/>
        <end position="238"/>
    </location>
</feature>
<comment type="subcellular location">
    <subcellularLocation>
        <location evidence="1">Membrane</location>
        <topology evidence="1">Multi-pass membrane protein</topology>
    </subcellularLocation>
</comment>
<keyword evidence="2" id="KW-0813">Transport</keyword>
<dbReference type="OrthoDB" id="196786at2759"/>
<evidence type="ECO:0000256" key="6">
    <source>
        <dbReference type="SAM" id="MobiDB-lite"/>
    </source>
</evidence>
<evidence type="ECO:0000256" key="7">
    <source>
        <dbReference type="SAM" id="Phobius"/>
    </source>
</evidence>
<gene>
    <name evidence="9" type="ORF">MNEG_13519</name>
</gene>
<feature type="transmembrane region" description="Helical" evidence="7">
    <location>
        <begin position="156"/>
        <end position="174"/>
    </location>
</feature>
<feature type="compositionally biased region" description="Low complexity" evidence="6">
    <location>
        <begin position="31"/>
        <end position="49"/>
    </location>
</feature>
<proteinExistence type="predicted"/>
<dbReference type="Proteomes" id="UP000054498">
    <property type="component" value="Unassembled WGS sequence"/>
</dbReference>
<dbReference type="Gene3D" id="1.20.1250.20">
    <property type="entry name" value="MFS general substrate transporter like domains"/>
    <property type="match status" value="1"/>
</dbReference>
<evidence type="ECO:0000256" key="5">
    <source>
        <dbReference type="ARBA" id="ARBA00023136"/>
    </source>
</evidence>
<reference evidence="9 10" key="1">
    <citation type="journal article" date="2013" name="BMC Genomics">
        <title>Reconstruction of the lipid metabolism for the microalga Monoraphidium neglectum from its genome sequence reveals characteristics suitable for biofuel production.</title>
        <authorList>
            <person name="Bogen C."/>
            <person name="Al-Dilaimi A."/>
            <person name="Albersmeier A."/>
            <person name="Wichmann J."/>
            <person name="Grundmann M."/>
            <person name="Rupp O."/>
            <person name="Lauersen K.J."/>
            <person name="Blifernez-Klassen O."/>
            <person name="Kalinowski J."/>
            <person name="Goesmann A."/>
            <person name="Mussgnug J.H."/>
            <person name="Kruse O."/>
        </authorList>
    </citation>
    <scope>NUCLEOTIDE SEQUENCE [LARGE SCALE GENOMIC DNA]</scope>
    <source>
        <strain evidence="9 10">SAG 48.87</strain>
    </source>
</reference>
<dbReference type="KEGG" id="mng:MNEG_13519"/>
<accession>A0A0D2J3A3</accession>
<name>A0A0D2J3A3_9CHLO</name>
<evidence type="ECO:0000259" key="8">
    <source>
        <dbReference type="PROSITE" id="PS50850"/>
    </source>
</evidence>
<keyword evidence="10" id="KW-1185">Reference proteome</keyword>
<feature type="domain" description="Major facilitator superfamily (MFS) profile" evidence="8">
    <location>
        <begin position="90"/>
        <end position="353"/>
    </location>
</feature>
<keyword evidence="5 7" id="KW-0472">Membrane</keyword>
<keyword evidence="4 7" id="KW-1133">Transmembrane helix</keyword>
<protein>
    <submittedName>
        <fullName evidence="9">Putative tartrate transporter</fullName>
    </submittedName>
</protein>
<evidence type="ECO:0000313" key="9">
    <source>
        <dbReference type="EMBL" id="KIY94442.1"/>
    </source>
</evidence>
<dbReference type="EMBL" id="KK104094">
    <property type="protein sequence ID" value="KIY94442.1"/>
    <property type="molecule type" value="Genomic_DNA"/>
</dbReference>
<evidence type="ECO:0000313" key="10">
    <source>
        <dbReference type="Proteomes" id="UP000054498"/>
    </source>
</evidence>
<feature type="transmembrane region" description="Helical" evidence="7">
    <location>
        <begin position="124"/>
        <end position="144"/>
    </location>
</feature>
<evidence type="ECO:0000256" key="2">
    <source>
        <dbReference type="ARBA" id="ARBA00022448"/>
    </source>
</evidence>
<dbReference type="Pfam" id="PF07690">
    <property type="entry name" value="MFS_1"/>
    <property type="match status" value="1"/>
</dbReference>
<dbReference type="InterPro" id="IPR011701">
    <property type="entry name" value="MFS"/>
</dbReference>
<dbReference type="GO" id="GO:0022857">
    <property type="term" value="F:transmembrane transporter activity"/>
    <property type="evidence" value="ECO:0007669"/>
    <property type="project" value="InterPro"/>
</dbReference>
<dbReference type="SUPFAM" id="SSF103473">
    <property type="entry name" value="MFS general substrate transporter"/>
    <property type="match status" value="1"/>
</dbReference>
<dbReference type="InterPro" id="IPR020846">
    <property type="entry name" value="MFS_dom"/>
</dbReference>
<dbReference type="STRING" id="145388.A0A0D2J3A3"/>
<feature type="transmembrane region" description="Helical" evidence="7">
    <location>
        <begin position="181"/>
        <end position="199"/>
    </location>
</feature>
<evidence type="ECO:0000256" key="1">
    <source>
        <dbReference type="ARBA" id="ARBA00004141"/>
    </source>
</evidence>
<dbReference type="PANTHER" id="PTHR43791:SF36">
    <property type="entry name" value="TRANSPORTER, PUTATIVE (AFU_ORTHOLOGUE AFUA_6G08340)-RELATED"/>
    <property type="match status" value="1"/>
</dbReference>
<dbReference type="PANTHER" id="PTHR43791">
    <property type="entry name" value="PERMEASE-RELATED"/>
    <property type="match status" value="1"/>
</dbReference>
<keyword evidence="3 7" id="KW-0812">Transmembrane</keyword>